<reference evidence="1" key="1">
    <citation type="submission" date="2021-09" db="EMBL/GenBank/DDBJ databases">
        <authorList>
            <consortium name="AG Swart"/>
            <person name="Singh M."/>
            <person name="Singh A."/>
            <person name="Seah K."/>
            <person name="Emmerich C."/>
        </authorList>
    </citation>
    <scope>NUCLEOTIDE SEQUENCE</scope>
    <source>
        <strain evidence="1">ATCC30299</strain>
    </source>
</reference>
<gene>
    <name evidence="1" type="ORF">BSTOLATCC_MIC52355</name>
</gene>
<evidence type="ECO:0000313" key="1">
    <source>
        <dbReference type="EMBL" id="CAG9330946.1"/>
    </source>
</evidence>
<comment type="caution">
    <text evidence="1">The sequence shown here is derived from an EMBL/GenBank/DDBJ whole genome shotgun (WGS) entry which is preliminary data.</text>
</comment>
<keyword evidence="2" id="KW-1185">Reference proteome</keyword>
<name>A0AAU9JX61_9CILI</name>
<dbReference type="Proteomes" id="UP001162131">
    <property type="component" value="Unassembled WGS sequence"/>
</dbReference>
<dbReference type="EMBL" id="CAJZBQ010000052">
    <property type="protein sequence ID" value="CAG9330946.1"/>
    <property type="molecule type" value="Genomic_DNA"/>
</dbReference>
<dbReference type="AlphaFoldDB" id="A0AAU9JX61"/>
<sequence>MQRLPRFGQKGNYYDEELERKGIEKLEEFLKREKKCKKAIGTVIGNFEAVEVIEDKAGLRGQYGYIMNGKFYLFPEEALHLIGKGNLIVNDDLGQLIRNCGMNIDCMNCYGFLRREGVCLKRSKENMRNILYKASQEDLCNEFVLNKSGKPLHVKSPSDTLDPNFELVALTSLSNPALLQIQEISP</sequence>
<proteinExistence type="predicted"/>
<organism evidence="1 2">
    <name type="scientific">Blepharisma stoltei</name>
    <dbReference type="NCBI Taxonomy" id="1481888"/>
    <lineage>
        <taxon>Eukaryota</taxon>
        <taxon>Sar</taxon>
        <taxon>Alveolata</taxon>
        <taxon>Ciliophora</taxon>
        <taxon>Postciliodesmatophora</taxon>
        <taxon>Heterotrichea</taxon>
        <taxon>Heterotrichida</taxon>
        <taxon>Blepharismidae</taxon>
        <taxon>Blepharisma</taxon>
    </lineage>
</organism>
<protein>
    <submittedName>
        <fullName evidence="1">Uncharacterized protein</fullName>
    </submittedName>
</protein>
<accession>A0AAU9JX61</accession>
<evidence type="ECO:0000313" key="2">
    <source>
        <dbReference type="Proteomes" id="UP001162131"/>
    </source>
</evidence>